<dbReference type="Gene3D" id="1.10.640.10">
    <property type="entry name" value="Haem peroxidase domain superfamily, animal type"/>
    <property type="match status" value="1"/>
</dbReference>
<dbReference type="Pfam" id="PF03098">
    <property type="entry name" value="An_peroxidase"/>
    <property type="match status" value="2"/>
</dbReference>
<dbReference type="Gene3D" id="1.10.630.10">
    <property type="entry name" value="Cytochrome P450"/>
    <property type="match status" value="1"/>
</dbReference>
<dbReference type="SUPFAM" id="SSF48113">
    <property type="entry name" value="Heme-dependent peroxidases"/>
    <property type="match status" value="1"/>
</dbReference>
<gene>
    <name evidence="6" type="ORF">SLS58_002287</name>
</gene>
<dbReference type="CDD" id="cd20612">
    <property type="entry name" value="CYP_LDS-like_C"/>
    <property type="match status" value="1"/>
</dbReference>
<dbReference type="InterPro" id="IPR034812">
    <property type="entry name" value="Ppo-like_N"/>
</dbReference>
<dbReference type="InterPro" id="IPR019791">
    <property type="entry name" value="Haem_peroxidase_animal"/>
</dbReference>
<dbReference type="InterPro" id="IPR010255">
    <property type="entry name" value="Haem_peroxidase_sf"/>
</dbReference>
<dbReference type="CDD" id="cd09817">
    <property type="entry name" value="linoleate_diol_synthase_like"/>
    <property type="match status" value="1"/>
</dbReference>
<evidence type="ECO:0000313" key="6">
    <source>
        <dbReference type="EMBL" id="KAL1647963.1"/>
    </source>
</evidence>
<keyword evidence="4" id="KW-0560">Oxidoreductase</keyword>
<dbReference type="Pfam" id="PF00067">
    <property type="entry name" value="p450"/>
    <property type="match status" value="1"/>
</dbReference>
<evidence type="ECO:0000256" key="1">
    <source>
        <dbReference type="ARBA" id="ARBA00011881"/>
    </source>
</evidence>
<dbReference type="SUPFAM" id="SSF48264">
    <property type="entry name" value="Cytochrome P450"/>
    <property type="match status" value="1"/>
</dbReference>
<reference evidence="6 7" key="1">
    <citation type="journal article" date="2023" name="Plant Dis.">
        <title>First Report of Diplodia intermedia Causing Canker and Dieback Diseases on Apple Trees in Canada.</title>
        <authorList>
            <person name="Ellouze W."/>
            <person name="Ilyukhin E."/>
            <person name="Sulman M."/>
            <person name="Ali S."/>
        </authorList>
    </citation>
    <scope>NUCLEOTIDE SEQUENCE [LARGE SCALE GENOMIC DNA]</scope>
    <source>
        <strain evidence="6 7">M45-28</strain>
    </source>
</reference>
<keyword evidence="5" id="KW-0408">Iron</keyword>
<dbReference type="InterPro" id="IPR001128">
    <property type="entry name" value="Cyt_P450"/>
</dbReference>
<protein>
    <recommendedName>
        <fullName evidence="8">Fatty acid oxygenase</fullName>
    </recommendedName>
</protein>
<dbReference type="PRINTS" id="PR00457">
    <property type="entry name" value="ANPEROXIDASE"/>
</dbReference>
<keyword evidence="7" id="KW-1185">Reference proteome</keyword>
<keyword evidence="2" id="KW-0479">Metal-binding</keyword>
<comment type="caution">
    <text evidence="6">The sequence shown here is derived from an EMBL/GenBank/DDBJ whole genome shotgun (WGS) entry which is preliminary data.</text>
</comment>
<evidence type="ECO:0008006" key="8">
    <source>
        <dbReference type="Google" id="ProtNLM"/>
    </source>
</evidence>
<dbReference type="PANTHER" id="PTHR11903:SF13">
    <property type="entry name" value="LINOLEATE 10R-LIPOXYGENASE"/>
    <property type="match status" value="1"/>
</dbReference>
<proteinExistence type="predicted"/>
<dbReference type="InterPro" id="IPR050783">
    <property type="entry name" value="Oxylipin_biosynth_metab"/>
</dbReference>
<dbReference type="PANTHER" id="PTHR11903">
    <property type="entry name" value="PROSTAGLANDIN G/H SYNTHASE"/>
    <property type="match status" value="1"/>
</dbReference>
<dbReference type="InterPro" id="IPR036396">
    <property type="entry name" value="Cyt_P450_sf"/>
</dbReference>
<evidence type="ECO:0000256" key="3">
    <source>
        <dbReference type="ARBA" id="ARBA00022964"/>
    </source>
</evidence>
<organism evidence="6 7">
    <name type="scientific">Diplodia intermedia</name>
    <dbReference type="NCBI Taxonomy" id="856260"/>
    <lineage>
        <taxon>Eukaryota</taxon>
        <taxon>Fungi</taxon>
        <taxon>Dikarya</taxon>
        <taxon>Ascomycota</taxon>
        <taxon>Pezizomycotina</taxon>
        <taxon>Dothideomycetes</taxon>
        <taxon>Dothideomycetes incertae sedis</taxon>
        <taxon>Botryosphaeriales</taxon>
        <taxon>Botryosphaeriaceae</taxon>
        <taxon>Diplodia</taxon>
    </lineage>
</organism>
<evidence type="ECO:0000256" key="5">
    <source>
        <dbReference type="ARBA" id="ARBA00023004"/>
    </source>
</evidence>
<dbReference type="EMBL" id="JAKEKT020000010">
    <property type="protein sequence ID" value="KAL1647963.1"/>
    <property type="molecule type" value="Genomic_DNA"/>
</dbReference>
<dbReference type="InterPro" id="IPR037120">
    <property type="entry name" value="Haem_peroxidase_sf_animal"/>
</dbReference>
<evidence type="ECO:0000256" key="4">
    <source>
        <dbReference type="ARBA" id="ARBA00023002"/>
    </source>
</evidence>
<accession>A0ABR3U000</accession>
<evidence type="ECO:0000313" key="7">
    <source>
        <dbReference type="Proteomes" id="UP001521184"/>
    </source>
</evidence>
<keyword evidence="3" id="KW-0223">Dioxygenase</keyword>
<dbReference type="Proteomes" id="UP001521184">
    <property type="component" value="Unassembled WGS sequence"/>
</dbReference>
<name>A0ABR3U000_9PEZI</name>
<comment type="subunit">
    <text evidence="1">Homotetramer.</text>
</comment>
<sequence>MSAHFTSEPELSQLDKTRREISKQVSALRNLITQAVKPVPTGTGDGTDLNHDDYHTDALEFAEASLADLSHLGVDNYKTLYDVLQNQITGELVDDKTYFMERLIQAAATLPDSSPMGKKLTDGFLTQLYSDLQHPPQSFLSGDLKYRKADGSFNSLKHPMLGAAGMPYARTVQPKTPQMTALPDAGVVFDSLMSRNKSEKHPNQISSMLFYLASIIIHDLFDTDHDDFTRSKTSSYLDLAPLYGSNDEELGLMRTGKDGMIKPDCFSEERLLLFPPGVGVLLIMFNRFHNFVAKNLAEINEGGRFNKPVEGRTGPHAKTWKQYDEDLFQTARLITCGLYINCVLLDYVRTILNLNKTDDNWALNPRAEIDGVALAEGNQVSAEFNLVYRWHSVISDRDEKWTEDLWNELWPGKDPKKMEMHEFLQLLNGLEGKIPKEPEKRPFNKMKRKADGSFDDDELVKIVVESIEDCSNSFGARRVPAVMRAIEVLGIEQARAWNCATLNEFRKHFKLTPHNTFEDINPEVADQLRHLYETPDKVELYPGLVVESAKEPMVPGSGLCTNYTISRGVLSDAVALVRGDRFYTLDYHPKLLTNWGFALVESDKEIDNGCVFSKLFMRAFPNHFKPDSVYAHYPLTVPSEMENVLKTLGKAHLYNFERPQFIPPFQLVYSYACAEKILGDKATFNVTWGPAMEFLMGKPAKNFMLAGDGYENIESRKMMKDALYISDWQKEVKNYYLAKSEELLKEKSYRLGDNLNQVDLIRDVGNLVHIHFAADLFLLPLKTKKNPHGLFTEHELYMILAAVFTVVFFDMDPGESFKLRLKGHKATHGLGEAVELKVRSIKDGGGILSNAISRIFPSKETGNTLEDYGVHLIQRLLKHDHNVPDLVWGHIMGTAGGMAPNQGQLFAQTMEFFLTTEQGRALLPACRALALRDDDESFDKLMRYFMEGSRLYGETGVLRYATHDTTVVDAGREVHFKAGDRVMLHLRAASRDPTAFPDPDQVRLDRPLERYIHLGAGQHQCLGLPMTRVSLTSLFKVVLRECPNIRVAKGPQGVVKKVEQAMGPPELEKEEVRYHKYLTEMGDSFFPFPQTLKVNWDDAATPQENGDSCIRHPELYCPY</sequence>
<dbReference type="PROSITE" id="PS50292">
    <property type="entry name" value="PEROXIDASE_3"/>
    <property type="match status" value="1"/>
</dbReference>
<evidence type="ECO:0000256" key="2">
    <source>
        <dbReference type="ARBA" id="ARBA00022723"/>
    </source>
</evidence>